<evidence type="ECO:0000313" key="2">
    <source>
        <dbReference type="EMBL" id="EMF11945.1"/>
    </source>
</evidence>
<reference evidence="2 3" key="1">
    <citation type="journal article" date="2012" name="PLoS Pathog.">
        <title>Diverse lifestyles and strategies of plant pathogenesis encoded in the genomes of eighteen Dothideomycetes fungi.</title>
        <authorList>
            <person name="Ohm R.A."/>
            <person name="Feau N."/>
            <person name="Henrissat B."/>
            <person name="Schoch C.L."/>
            <person name="Horwitz B.A."/>
            <person name="Barry K.W."/>
            <person name="Condon B.J."/>
            <person name="Copeland A.C."/>
            <person name="Dhillon B."/>
            <person name="Glaser F."/>
            <person name="Hesse C.N."/>
            <person name="Kosti I."/>
            <person name="LaButti K."/>
            <person name="Lindquist E.A."/>
            <person name="Lucas S."/>
            <person name="Salamov A.A."/>
            <person name="Bradshaw R.E."/>
            <person name="Ciuffetti L."/>
            <person name="Hamelin R.C."/>
            <person name="Kema G.H.J."/>
            <person name="Lawrence C."/>
            <person name="Scott J.A."/>
            <person name="Spatafora J.W."/>
            <person name="Turgeon B.G."/>
            <person name="de Wit P.J.G.M."/>
            <person name="Zhong S."/>
            <person name="Goodwin S.B."/>
            <person name="Grigoriev I.V."/>
        </authorList>
    </citation>
    <scope>NUCLEOTIDE SEQUENCE [LARGE SCALE GENOMIC DNA]</scope>
    <source>
        <strain evidence="2 3">SO2202</strain>
    </source>
</reference>
<dbReference type="Gene3D" id="3.10.129.10">
    <property type="entry name" value="Hotdog Thioesterase"/>
    <property type="match status" value="1"/>
</dbReference>
<dbReference type="EMBL" id="KB456265">
    <property type="protein sequence ID" value="EMF11945.1"/>
    <property type="molecule type" value="Genomic_DNA"/>
</dbReference>
<dbReference type="AlphaFoldDB" id="N1QJF9"/>
<dbReference type="OrthoDB" id="655540at2759"/>
<feature type="region of interest" description="Disordered" evidence="1">
    <location>
        <begin position="1"/>
        <end position="20"/>
    </location>
</feature>
<dbReference type="SUPFAM" id="SSF54637">
    <property type="entry name" value="Thioesterase/thiol ester dehydrase-isomerase"/>
    <property type="match status" value="1"/>
</dbReference>
<feature type="region of interest" description="Disordered" evidence="1">
    <location>
        <begin position="40"/>
        <end position="59"/>
    </location>
</feature>
<evidence type="ECO:0000313" key="3">
    <source>
        <dbReference type="Proteomes" id="UP000016931"/>
    </source>
</evidence>
<sequence>MQTRHNSSFAHLQQELPQRAIQPTFEDLSPQSSYRLDMTLSDFLPQPNPPPVLPPTTPAKELPIPHHLLYFEPSKRQSDMLPDGTNPDQSPGPPFERRMWAGGRVLYNHDNPLHLDGRRGVCQEFIRRVDIKGKTGEEKVFVAIERRLAKASADECARLARVAAAAGGAGGAEKDLAQEKEDLYHRVRQRLWRDSEEDFGEASILETRNIVFLKGKNPPPPAAAQAKNDSASASASASAGKPPAAGGKMLKPELTPDYEHTILPDPKLLFRFSALTFNAHAIHLDPQYSREIEGHRNLLFHGPMSFMFMMTLLQQKLAAAAAQGGGGKKEVIKSVEYRNMAPLYCGEKVKFAGTKTGERKWEVWAETPEGGLAVRGKVVTEAR</sequence>
<dbReference type="Proteomes" id="UP000016931">
    <property type="component" value="Unassembled WGS sequence"/>
</dbReference>
<dbReference type="STRING" id="692275.N1QJF9"/>
<name>N1QJF9_SPHMS</name>
<dbReference type="OMA" id="WDIEERR"/>
<dbReference type="PANTHER" id="PTHR28152:SF1">
    <property type="entry name" value="HYDROXYACYL-THIOESTER DEHYDRATASE TYPE 2, MITOCHONDRIAL"/>
    <property type="match status" value="1"/>
</dbReference>
<dbReference type="InterPro" id="IPR052741">
    <property type="entry name" value="Mitochondrial_HTD2"/>
</dbReference>
<dbReference type="eggNOG" id="ENOG502S5QU">
    <property type="taxonomic scope" value="Eukaryota"/>
</dbReference>
<feature type="compositionally biased region" description="Polar residues" evidence="1">
    <location>
        <begin position="1"/>
        <end position="11"/>
    </location>
</feature>
<dbReference type="InterPro" id="IPR029069">
    <property type="entry name" value="HotDog_dom_sf"/>
</dbReference>
<dbReference type="GO" id="GO:0005739">
    <property type="term" value="C:mitochondrion"/>
    <property type="evidence" value="ECO:0007669"/>
    <property type="project" value="TreeGrafter"/>
</dbReference>
<feature type="compositionally biased region" description="Pro residues" evidence="1">
    <location>
        <begin position="46"/>
        <end position="57"/>
    </location>
</feature>
<protein>
    <recommendedName>
        <fullName evidence="4">Thioesterase/thiol ester dehydrase-isomerase</fullName>
    </recommendedName>
</protein>
<gene>
    <name evidence="2" type="ORF">SEPMUDRAFT_46604</name>
</gene>
<dbReference type="PANTHER" id="PTHR28152">
    <property type="entry name" value="HYDROXYACYL-THIOESTER DEHYDRATASE TYPE 2, MITOCHONDRIAL"/>
    <property type="match status" value="1"/>
</dbReference>
<dbReference type="RefSeq" id="XP_016760066.1">
    <property type="nucleotide sequence ID" value="XM_016909002.1"/>
</dbReference>
<organism evidence="2 3">
    <name type="scientific">Sphaerulina musiva (strain SO2202)</name>
    <name type="common">Poplar stem canker fungus</name>
    <name type="synonym">Septoria musiva</name>
    <dbReference type="NCBI Taxonomy" id="692275"/>
    <lineage>
        <taxon>Eukaryota</taxon>
        <taxon>Fungi</taxon>
        <taxon>Dikarya</taxon>
        <taxon>Ascomycota</taxon>
        <taxon>Pezizomycotina</taxon>
        <taxon>Dothideomycetes</taxon>
        <taxon>Dothideomycetidae</taxon>
        <taxon>Mycosphaerellales</taxon>
        <taxon>Mycosphaerellaceae</taxon>
        <taxon>Sphaerulina</taxon>
    </lineage>
</organism>
<evidence type="ECO:0000256" key="1">
    <source>
        <dbReference type="SAM" id="MobiDB-lite"/>
    </source>
</evidence>
<keyword evidence="3" id="KW-1185">Reference proteome</keyword>
<evidence type="ECO:0008006" key="4">
    <source>
        <dbReference type="Google" id="ProtNLM"/>
    </source>
</evidence>
<dbReference type="HOGENOM" id="CLU_028690_1_0_1"/>
<feature type="region of interest" description="Disordered" evidence="1">
    <location>
        <begin position="216"/>
        <end position="252"/>
    </location>
</feature>
<dbReference type="GeneID" id="27906139"/>
<accession>N1QJF9</accession>
<proteinExistence type="predicted"/>
<feature type="compositionally biased region" description="Low complexity" evidence="1">
    <location>
        <begin position="223"/>
        <end position="248"/>
    </location>
</feature>
<dbReference type="GO" id="GO:0019171">
    <property type="term" value="F:(3R)-hydroxyacyl-[acyl-carrier-protein] dehydratase activity"/>
    <property type="evidence" value="ECO:0007669"/>
    <property type="project" value="TreeGrafter"/>
</dbReference>